<dbReference type="PANTHER" id="PTHR21666:SF270">
    <property type="entry name" value="MUREIN HYDROLASE ACTIVATOR ENVC"/>
    <property type="match status" value="1"/>
</dbReference>
<dbReference type="InterPro" id="IPR050570">
    <property type="entry name" value="Cell_wall_metabolism_enzyme"/>
</dbReference>
<dbReference type="GO" id="GO:0004222">
    <property type="term" value="F:metalloendopeptidase activity"/>
    <property type="evidence" value="ECO:0007669"/>
    <property type="project" value="TreeGrafter"/>
</dbReference>
<sequence length="328" mass="34570">MKALVLFSTPLLAVIAMLFAVVVVLAPADPNPSLTLAASGCISTQDDSAADVRLDREQLAVARTIISVGKSVGAPPRGWAIAIAAGLQESGLRPINFGDRDSLGVFQQRAGWGQAAERLNPRSAARMFFLGGRHGQKGLLKVVDWQSLPLTAAAQAVQHSAYPDDYAKWEGLSVQIVRRLAHRDGSCIAHGAWVLPTGRTPYVLTAGFGECGGRWAHCHTGQDFAVPIGTPISAASTGFVVFAGRSGPYGLLVRILHADGIATWYGHLSEIRTKVGSHVSPGELIGLSGATGNTTGPHLHLEVRTNASASDQGTPIDPLPWLHSHNVL</sequence>
<feature type="domain" description="M23ase beta-sheet core" evidence="1">
    <location>
        <begin position="219"/>
        <end position="311"/>
    </location>
</feature>
<protein>
    <submittedName>
        <fullName evidence="2">M23 family metallopeptidase</fullName>
    </submittedName>
</protein>
<proteinExistence type="predicted"/>
<dbReference type="SUPFAM" id="SSF51261">
    <property type="entry name" value="Duplicated hybrid motif"/>
    <property type="match status" value="1"/>
</dbReference>
<evidence type="ECO:0000313" key="2">
    <source>
        <dbReference type="EMBL" id="RNL77597.1"/>
    </source>
</evidence>
<dbReference type="Proteomes" id="UP000277094">
    <property type="component" value="Unassembled WGS sequence"/>
</dbReference>
<dbReference type="AlphaFoldDB" id="A0A3N0DPL5"/>
<gene>
    <name evidence="2" type="ORF">EFL95_16440</name>
</gene>
<evidence type="ECO:0000259" key="1">
    <source>
        <dbReference type="Pfam" id="PF01551"/>
    </source>
</evidence>
<dbReference type="CDD" id="cd12797">
    <property type="entry name" value="M23_peptidase"/>
    <property type="match status" value="1"/>
</dbReference>
<evidence type="ECO:0000313" key="3">
    <source>
        <dbReference type="Proteomes" id="UP000277094"/>
    </source>
</evidence>
<dbReference type="Pfam" id="PF01551">
    <property type="entry name" value="Peptidase_M23"/>
    <property type="match status" value="1"/>
</dbReference>
<dbReference type="PANTHER" id="PTHR21666">
    <property type="entry name" value="PEPTIDASE-RELATED"/>
    <property type="match status" value="1"/>
</dbReference>
<name>A0A3N0DPL5_9ACTN</name>
<organism evidence="2 3">
    <name type="scientific">Nocardioides marmorisolisilvae</name>
    <dbReference type="NCBI Taxonomy" id="1542737"/>
    <lineage>
        <taxon>Bacteria</taxon>
        <taxon>Bacillati</taxon>
        <taxon>Actinomycetota</taxon>
        <taxon>Actinomycetes</taxon>
        <taxon>Propionibacteriales</taxon>
        <taxon>Nocardioidaceae</taxon>
        <taxon>Nocardioides</taxon>
    </lineage>
</organism>
<reference evidence="2 3" key="1">
    <citation type="submission" date="2018-11" db="EMBL/GenBank/DDBJ databases">
        <authorList>
            <person name="Li F."/>
        </authorList>
    </citation>
    <scope>NUCLEOTIDE SEQUENCE [LARGE SCALE GENOMIC DNA]</scope>
    <source>
        <strain evidence="2 3">KIS18-7</strain>
    </source>
</reference>
<comment type="caution">
    <text evidence="2">The sequence shown here is derived from an EMBL/GenBank/DDBJ whole genome shotgun (WGS) entry which is preliminary data.</text>
</comment>
<accession>A0A3N0DPL5</accession>
<dbReference type="EMBL" id="RJSG01000003">
    <property type="protein sequence ID" value="RNL77597.1"/>
    <property type="molecule type" value="Genomic_DNA"/>
</dbReference>
<keyword evidence="3" id="KW-1185">Reference proteome</keyword>
<dbReference type="Gene3D" id="2.70.70.10">
    <property type="entry name" value="Glucose Permease (Domain IIA)"/>
    <property type="match status" value="1"/>
</dbReference>
<dbReference type="InterPro" id="IPR011055">
    <property type="entry name" value="Dup_hybrid_motif"/>
</dbReference>
<dbReference type="InterPro" id="IPR016047">
    <property type="entry name" value="M23ase_b-sheet_dom"/>
</dbReference>